<sequence length="101" mass="11167">MSRVRVLIYAAAPEDDTDGVTEAYHRISAELSGTPGLLGNELMQSLGESRSFVVMSEWADLDAFRKWETGPDHRGTTSPLRPYQDASRGSPFGLYQVVANY</sequence>
<reference evidence="3" key="1">
    <citation type="submission" date="2016-10" db="EMBL/GenBank/DDBJ databases">
        <authorList>
            <person name="Varghese N."/>
            <person name="Submissions S."/>
        </authorList>
    </citation>
    <scope>NUCLEOTIDE SEQUENCE [LARGE SCALE GENOMIC DNA]</scope>
    <source>
        <strain evidence="3">DSM 44654</strain>
    </source>
</reference>
<evidence type="ECO:0000313" key="2">
    <source>
        <dbReference type="EMBL" id="SEF24351.1"/>
    </source>
</evidence>
<keyword evidence="3" id="KW-1185">Reference proteome</keyword>
<keyword evidence="2" id="KW-0503">Monooxygenase</keyword>
<name>A0A1H5QG42_9PSEU</name>
<dbReference type="Pfam" id="PF03992">
    <property type="entry name" value="ABM"/>
    <property type="match status" value="1"/>
</dbReference>
<dbReference type="InterPro" id="IPR007138">
    <property type="entry name" value="ABM_dom"/>
</dbReference>
<dbReference type="InterPro" id="IPR011008">
    <property type="entry name" value="Dimeric_a/b-barrel"/>
</dbReference>
<dbReference type="RefSeq" id="WP_086670560.1">
    <property type="nucleotide sequence ID" value="NZ_FNUJ01000002.1"/>
</dbReference>
<dbReference type="STRING" id="218821.SAMN05421837_102669"/>
<dbReference type="OrthoDB" id="4304335at2"/>
<dbReference type="GO" id="GO:0004497">
    <property type="term" value="F:monooxygenase activity"/>
    <property type="evidence" value="ECO:0007669"/>
    <property type="project" value="UniProtKB-KW"/>
</dbReference>
<dbReference type="PROSITE" id="PS51725">
    <property type="entry name" value="ABM"/>
    <property type="match status" value="1"/>
</dbReference>
<feature type="domain" description="ABM" evidence="1">
    <location>
        <begin position="4"/>
        <end position="92"/>
    </location>
</feature>
<dbReference type="Proteomes" id="UP000198878">
    <property type="component" value="Unassembled WGS sequence"/>
</dbReference>
<organism evidence="2 3">
    <name type="scientific">Amycolatopsis pretoriensis</name>
    <dbReference type="NCBI Taxonomy" id="218821"/>
    <lineage>
        <taxon>Bacteria</taxon>
        <taxon>Bacillati</taxon>
        <taxon>Actinomycetota</taxon>
        <taxon>Actinomycetes</taxon>
        <taxon>Pseudonocardiales</taxon>
        <taxon>Pseudonocardiaceae</taxon>
        <taxon>Amycolatopsis</taxon>
    </lineage>
</organism>
<dbReference type="Gene3D" id="3.30.70.100">
    <property type="match status" value="1"/>
</dbReference>
<protein>
    <submittedName>
        <fullName evidence="2">Antibiotic biosynthesis monooxygenase</fullName>
    </submittedName>
</protein>
<accession>A0A1H5QG42</accession>
<evidence type="ECO:0000259" key="1">
    <source>
        <dbReference type="PROSITE" id="PS51725"/>
    </source>
</evidence>
<gene>
    <name evidence="2" type="ORF">SAMN05421837_102669</name>
</gene>
<evidence type="ECO:0000313" key="3">
    <source>
        <dbReference type="Proteomes" id="UP000198878"/>
    </source>
</evidence>
<dbReference type="SUPFAM" id="SSF54909">
    <property type="entry name" value="Dimeric alpha+beta barrel"/>
    <property type="match status" value="1"/>
</dbReference>
<proteinExistence type="predicted"/>
<dbReference type="AlphaFoldDB" id="A0A1H5QG42"/>
<dbReference type="EMBL" id="FNUJ01000002">
    <property type="protein sequence ID" value="SEF24351.1"/>
    <property type="molecule type" value="Genomic_DNA"/>
</dbReference>
<keyword evidence="2" id="KW-0560">Oxidoreductase</keyword>